<gene>
    <name evidence="2" type="ORF">SAMN05421853_102114</name>
</gene>
<reference evidence="3" key="1">
    <citation type="submission" date="2016-10" db="EMBL/GenBank/DDBJ databases">
        <authorList>
            <person name="Varghese N."/>
            <person name="Submissions S."/>
        </authorList>
    </citation>
    <scope>NUCLEOTIDE SEQUENCE [LARGE SCALE GENOMIC DNA]</scope>
    <source>
        <strain evidence="3">JCM 10271</strain>
    </source>
</reference>
<evidence type="ECO:0000259" key="1">
    <source>
        <dbReference type="Pfam" id="PF12571"/>
    </source>
</evidence>
<keyword evidence="3" id="KW-1185">Reference proteome</keyword>
<dbReference type="AlphaFoldDB" id="A0A1I5W471"/>
<feature type="domain" description="Phage tail fibre protein N-terminal" evidence="1">
    <location>
        <begin position="5"/>
        <end position="102"/>
    </location>
</feature>
<dbReference type="Proteomes" id="UP000243106">
    <property type="component" value="Unassembled WGS sequence"/>
</dbReference>
<dbReference type="STRING" id="93684.SAMN05421853_102114"/>
<dbReference type="Pfam" id="PF12571">
    <property type="entry name" value="Phage_tail_fib"/>
    <property type="match status" value="1"/>
</dbReference>
<dbReference type="RefSeq" id="WP_093009396.1">
    <property type="nucleotide sequence ID" value="NZ_FOXV01000002.1"/>
</dbReference>
<accession>A0A1I5W471</accession>
<protein>
    <submittedName>
        <fullName evidence="2">Phage tail-collar fibre protein</fullName>
    </submittedName>
</protein>
<evidence type="ECO:0000313" key="3">
    <source>
        <dbReference type="Proteomes" id="UP000243106"/>
    </source>
</evidence>
<organism evidence="2 3">
    <name type="scientific">Roseivivax halotolerans</name>
    <dbReference type="NCBI Taxonomy" id="93684"/>
    <lineage>
        <taxon>Bacteria</taxon>
        <taxon>Pseudomonadati</taxon>
        <taxon>Pseudomonadota</taxon>
        <taxon>Alphaproteobacteria</taxon>
        <taxon>Rhodobacterales</taxon>
        <taxon>Roseobacteraceae</taxon>
        <taxon>Roseivivax</taxon>
    </lineage>
</organism>
<name>A0A1I5W471_9RHOB</name>
<proteinExistence type="predicted"/>
<dbReference type="EMBL" id="FOXV01000002">
    <property type="protein sequence ID" value="SFQ14483.1"/>
    <property type="molecule type" value="Genomic_DNA"/>
</dbReference>
<evidence type="ECO:0000313" key="2">
    <source>
        <dbReference type="EMBL" id="SFQ14483.1"/>
    </source>
</evidence>
<sequence length="173" mass="18828">MPDTALITDIGLNKIAAAAGNAFAVEITHVALGNGGGAAYEPDFEQTALQNEVIRRAIDQRVRIEARTWLVRASFAADIVPVMQVREIGFFDGDGDLIVIVAGAGFQPRSLGGFDYILEQPLTFDRAAEGVVVINAPDWELFDHAVLNLETHAIVAAEQWDQRIMIRDLQSAI</sequence>
<dbReference type="InterPro" id="IPR022225">
    <property type="entry name" value="Phage_tail_fibre_N"/>
</dbReference>